<reference evidence="2" key="2">
    <citation type="submission" date="2023-01" db="EMBL/GenBank/DDBJ databases">
        <authorList>
            <person name="Sun Q."/>
            <person name="Evtushenko L."/>
        </authorList>
    </citation>
    <scope>NUCLEOTIDE SEQUENCE</scope>
    <source>
        <strain evidence="2">VKM Ac-2007</strain>
    </source>
</reference>
<reference evidence="2" key="1">
    <citation type="journal article" date="2014" name="Int. J. Syst. Evol. Microbiol.">
        <title>Complete genome sequence of Corynebacterium casei LMG S-19264T (=DSM 44701T), isolated from a smear-ripened cheese.</title>
        <authorList>
            <consortium name="US DOE Joint Genome Institute (JGI-PGF)"/>
            <person name="Walter F."/>
            <person name="Albersmeier A."/>
            <person name="Kalinowski J."/>
            <person name="Ruckert C."/>
        </authorList>
    </citation>
    <scope>NUCLEOTIDE SEQUENCE</scope>
    <source>
        <strain evidence="2">VKM Ac-2007</strain>
    </source>
</reference>
<name>A0A9W6I4T0_9ACTN</name>
<evidence type="ECO:0000313" key="2">
    <source>
        <dbReference type="EMBL" id="GLK11168.1"/>
    </source>
</evidence>
<accession>A0A9W6I4T0</accession>
<evidence type="ECO:0000313" key="3">
    <source>
        <dbReference type="Proteomes" id="UP001143474"/>
    </source>
</evidence>
<proteinExistence type="predicted"/>
<keyword evidence="3" id="KW-1185">Reference proteome</keyword>
<comment type="caution">
    <text evidence="2">The sequence shown here is derived from an EMBL/GenBank/DDBJ whole genome shotgun (WGS) entry which is preliminary data.</text>
</comment>
<dbReference type="Proteomes" id="UP001143474">
    <property type="component" value="Unassembled WGS sequence"/>
</dbReference>
<protein>
    <submittedName>
        <fullName evidence="2">Uncharacterized protein</fullName>
    </submittedName>
</protein>
<sequence length="59" mass="6272">MCGDAEVPHPVGAVNDEVLRTEKEHARHPNNAPSLESAPFPVSAPVAPGTHHGMPRRLS</sequence>
<feature type="compositionally biased region" description="Low complexity" evidence="1">
    <location>
        <begin position="37"/>
        <end position="48"/>
    </location>
</feature>
<feature type="region of interest" description="Disordered" evidence="1">
    <location>
        <begin position="22"/>
        <end position="59"/>
    </location>
</feature>
<dbReference type="AlphaFoldDB" id="A0A9W6I4T0"/>
<gene>
    <name evidence="2" type="ORF">GCM10017600_45740</name>
</gene>
<dbReference type="EMBL" id="BSEV01000010">
    <property type="protein sequence ID" value="GLK11168.1"/>
    <property type="molecule type" value="Genomic_DNA"/>
</dbReference>
<organism evidence="2 3">
    <name type="scientific">Streptosporangium carneum</name>
    <dbReference type="NCBI Taxonomy" id="47481"/>
    <lineage>
        <taxon>Bacteria</taxon>
        <taxon>Bacillati</taxon>
        <taxon>Actinomycetota</taxon>
        <taxon>Actinomycetes</taxon>
        <taxon>Streptosporangiales</taxon>
        <taxon>Streptosporangiaceae</taxon>
        <taxon>Streptosporangium</taxon>
    </lineage>
</organism>
<evidence type="ECO:0000256" key="1">
    <source>
        <dbReference type="SAM" id="MobiDB-lite"/>
    </source>
</evidence>